<dbReference type="AlphaFoldDB" id="A0A4R5UWF9"/>
<dbReference type="Gene3D" id="3.30.2020.40">
    <property type="entry name" value="Uncharacterised protein PF10387, DUF2442"/>
    <property type="match status" value="1"/>
</dbReference>
<keyword evidence="2" id="KW-1185">Reference proteome</keyword>
<sequence length="78" mass="8904">MSILTNLKTNIAKDISFTSEKMIINLEDGRDVSIPLEWFPKLRDASLSQLSNWRFIGGGEGIHWEDLDEDLLVKELIS</sequence>
<reference evidence="1 2" key="1">
    <citation type="submission" date="2019-03" db="EMBL/GenBank/DDBJ databases">
        <title>Algoriphagus aquimaris sp. nov., isolated form marine sediment in Pohang, Korea.</title>
        <authorList>
            <person name="Kim J."/>
            <person name="Yoon S.-H."/>
            <person name="Lee S.-S."/>
        </authorList>
    </citation>
    <scope>NUCLEOTIDE SEQUENCE [LARGE SCALE GENOMIC DNA]</scope>
    <source>
        <strain evidence="1 2">F21</strain>
    </source>
</reference>
<dbReference type="Pfam" id="PF10387">
    <property type="entry name" value="DUF2442"/>
    <property type="match status" value="1"/>
</dbReference>
<evidence type="ECO:0000313" key="2">
    <source>
        <dbReference type="Proteomes" id="UP000295438"/>
    </source>
</evidence>
<evidence type="ECO:0000313" key="1">
    <source>
        <dbReference type="EMBL" id="TDK43638.1"/>
    </source>
</evidence>
<organism evidence="1 2">
    <name type="scientific">Algoriphagus formosus</name>
    <dbReference type="NCBI Taxonomy" id="2007308"/>
    <lineage>
        <taxon>Bacteria</taxon>
        <taxon>Pseudomonadati</taxon>
        <taxon>Bacteroidota</taxon>
        <taxon>Cytophagia</taxon>
        <taxon>Cytophagales</taxon>
        <taxon>Cyclobacteriaceae</taxon>
        <taxon>Algoriphagus</taxon>
    </lineage>
</organism>
<comment type="caution">
    <text evidence="1">The sequence shown here is derived from an EMBL/GenBank/DDBJ whole genome shotgun (WGS) entry which is preliminary data.</text>
</comment>
<name>A0A4R5UWF9_9BACT</name>
<dbReference type="Proteomes" id="UP000295438">
    <property type="component" value="Unassembled WGS sequence"/>
</dbReference>
<dbReference type="EMBL" id="SMUW01000035">
    <property type="protein sequence ID" value="TDK43638.1"/>
    <property type="molecule type" value="Genomic_DNA"/>
</dbReference>
<dbReference type="RefSeq" id="WP_133391308.1">
    <property type="nucleotide sequence ID" value="NZ_SMUW01000035.1"/>
</dbReference>
<proteinExistence type="predicted"/>
<protein>
    <submittedName>
        <fullName evidence="1">DUF2442 domain-containing protein</fullName>
    </submittedName>
</protein>
<dbReference type="InterPro" id="IPR018841">
    <property type="entry name" value="DUF2442"/>
</dbReference>
<accession>A0A4R5UWF9</accession>
<gene>
    <name evidence="1" type="ORF">E1898_13650</name>
</gene>